<keyword evidence="2" id="KW-0347">Helicase</keyword>
<accession>A0A1H6HR03</accession>
<name>A0A1H6HR03_9ACTN</name>
<dbReference type="PANTHER" id="PTHR30595:SF6">
    <property type="entry name" value="SCHLAFEN ALBA-2 DOMAIN-CONTAINING PROTEIN"/>
    <property type="match status" value="1"/>
</dbReference>
<evidence type="ECO:0000313" key="3">
    <source>
        <dbReference type="Proteomes" id="UP000199135"/>
    </source>
</evidence>
<dbReference type="EMBL" id="FNWT01000001">
    <property type="protein sequence ID" value="SEH36618.1"/>
    <property type="molecule type" value="Genomic_DNA"/>
</dbReference>
<dbReference type="PANTHER" id="PTHR30595">
    <property type="entry name" value="GLPR-RELATED TRANSCRIPTIONAL REPRESSOR"/>
    <property type="match status" value="1"/>
</dbReference>
<feature type="region of interest" description="Disordered" evidence="1">
    <location>
        <begin position="1"/>
        <end position="22"/>
    </location>
</feature>
<dbReference type="Pfam" id="PF13749">
    <property type="entry name" value="HATPase_c_4"/>
    <property type="match status" value="1"/>
</dbReference>
<evidence type="ECO:0000313" key="2">
    <source>
        <dbReference type="EMBL" id="SEH36618.1"/>
    </source>
</evidence>
<keyword evidence="3" id="KW-1185">Reference proteome</keyword>
<keyword evidence="2" id="KW-0067">ATP-binding</keyword>
<evidence type="ECO:0000256" key="1">
    <source>
        <dbReference type="SAM" id="MobiDB-lite"/>
    </source>
</evidence>
<gene>
    <name evidence="2" type="ORF">SAMN05216447_10182</name>
</gene>
<sequence>MSAHGRIGELDRMTAERTQSTHDARLVPDATVDELDPELLSGFLARERATSSHVFKNLTDEDVLLAFGAAKRDDAGTVRPTLAGLMALGRHPQAHFSSANIVFIAFWGPKSDPLAGGRFLDSRTVIGPIPVMVAETLASVRRNMRIASYVGGSRIDVPEYPEVAVREAVANALMHRDYSPEALGSQVQVNMFADRIEIISPGGLFGMVTVDNIGTYGASSSRNQFLSRILESVPYPEGYPERGFIVGNRGAGFARIQESLSRQGMRSAHLKSGSSRFCLTMWKGDAAEMGAAVQRAVCLRKGFG</sequence>
<dbReference type="RefSeq" id="WP_078686322.1">
    <property type="nucleotide sequence ID" value="NZ_FNWT01000001.1"/>
</dbReference>
<dbReference type="GO" id="GO:0004386">
    <property type="term" value="F:helicase activity"/>
    <property type="evidence" value="ECO:0007669"/>
    <property type="project" value="UniProtKB-KW"/>
</dbReference>
<proteinExistence type="predicted"/>
<reference evidence="2 3" key="1">
    <citation type="submission" date="2016-10" db="EMBL/GenBank/DDBJ databases">
        <authorList>
            <person name="Varghese N."/>
            <person name="Submissions S."/>
        </authorList>
    </citation>
    <scope>NUCLEOTIDE SEQUENCE [LARGE SCALE GENOMIC DNA]</scope>
    <source>
        <strain evidence="2 3">WCP15</strain>
    </source>
</reference>
<keyword evidence="2" id="KW-0547">Nucleotide-binding</keyword>
<keyword evidence="2" id="KW-0378">Hydrolase</keyword>
<protein>
    <submittedName>
        <fullName evidence="2">ATP-dependent DNA helicase RecG</fullName>
    </submittedName>
</protein>
<dbReference type="InterPro" id="IPR038475">
    <property type="entry name" value="RecG_C_sf"/>
</dbReference>
<dbReference type="Proteomes" id="UP000199135">
    <property type="component" value="Unassembled WGS sequence"/>
</dbReference>
<comment type="caution">
    <text evidence="2">The sequence shown here is derived from an EMBL/GenBank/DDBJ whole genome shotgun (WGS) entry which is preliminary data.</text>
</comment>
<dbReference type="Gene3D" id="3.30.565.60">
    <property type="match status" value="1"/>
</dbReference>
<organism evidence="2 3">
    <name type="scientific">Parafannyhessea umbonata</name>
    <dbReference type="NCBI Taxonomy" id="604330"/>
    <lineage>
        <taxon>Bacteria</taxon>
        <taxon>Bacillati</taxon>
        <taxon>Actinomycetota</taxon>
        <taxon>Coriobacteriia</taxon>
        <taxon>Coriobacteriales</taxon>
        <taxon>Atopobiaceae</taxon>
        <taxon>Parafannyhessea</taxon>
    </lineage>
</organism>